<keyword evidence="3" id="KW-1185">Reference proteome</keyword>
<evidence type="ECO:0000259" key="1">
    <source>
        <dbReference type="Pfam" id="PF22939"/>
    </source>
</evidence>
<dbReference type="Proteomes" id="UP001218218">
    <property type="component" value="Unassembled WGS sequence"/>
</dbReference>
<feature type="non-terminal residue" evidence="2">
    <location>
        <position position="1"/>
    </location>
</feature>
<protein>
    <recommendedName>
        <fullName evidence="1">GPI inositol-deacylase winged helix domain-containing protein</fullName>
    </recommendedName>
</protein>
<dbReference type="InterPro" id="IPR054471">
    <property type="entry name" value="GPIID_WHD"/>
</dbReference>
<feature type="domain" description="GPI inositol-deacylase winged helix" evidence="1">
    <location>
        <begin position="47"/>
        <end position="104"/>
    </location>
</feature>
<dbReference type="PANTHER" id="PTHR10039:SF15">
    <property type="entry name" value="NACHT DOMAIN-CONTAINING PROTEIN"/>
    <property type="match status" value="1"/>
</dbReference>
<proteinExistence type="predicted"/>
<dbReference type="EMBL" id="JARIHO010000019">
    <property type="protein sequence ID" value="KAJ7347279.1"/>
    <property type="molecule type" value="Genomic_DNA"/>
</dbReference>
<name>A0AAD7A0V6_9AGAR</name>
<reference evidence="2" key="1">
    <citation type="submission" date="2023-03" db="EMBL/GenBank/DDBJ databases">
        <title>Massive genome expansion in bonnet fungi (Mycena s.s.) driven by repeated elements and novel gene families across ecological guilds.</title>
        <authorList>
            <consortium name="Lawrence Berkeley National Laboratory"/>
            <person name="Harder C.B."/>
            <person name="Miyauchi S."/>
            <person name="Viragh M."/>
            <person name="Kuo A."/>
            <person name="Thoen E."/>
            <person name="Andreopoulos B."/>
            <person name="Lu D."/>
            <person name="Skrede I."/>
            <person name="Drula E."/>
            <person name="Henrissat B."/>
            <person name="Morin E."/>
            <person name="Kohler A."/>
            <person name="Barry K."/>
            <person name="LaButti K."/>
            <person name="Morin E."/>
            <person name="Salamov A."/>
            <person name="Lipzen A."/>
            <person name="Mereny Z."/>
            <person name="Hegedus B."/>
            <person name="Baldrian P."/>
            <person name="Stursova M."/>
            <person name="Weitz H."/>
            <person name="Taylor A."/>
            <person name="Grigoriev I.V."/>
            <person name="Nagy L.G."/>
            <person name="Martin F."/>
            <person name="Kauserud H."/>
        </authorList>
    </citation>
    <scope>NUCLEOTIDE SEQUENCE</scope>
    <source>
        <strain evidence="2">CBHHK002</strain>
    </source>
</reference>
<sequence>FLLARLHLESLGMKRKPKAVLEALENLPSDLDETYHNAMKQIADQDEEAKEIAQSTLIWVTNAKRPLTVREIQVALAIEHGTNQLDVANMLDIGTILSVCAGLII</sequence>
<accession>A0AAD7A0V6</accession>
<gene>
    <name evidence="2" type="ORF">DFH08DRAFT_628276</name>
</gene>
<feature type="non-terminal residue" evidence="2">
    <location>
        <position position="105"/>
    </location>
</feature>
<dbReference type="AlphaFoldDB" id="A0AAD7A0V6"/>
<dbReference type="Pfam" id="PF22939">
    <property type="entry name" value="WHD_GPIID"/>
    <property type="match status" value="1"/>
</dbReference>
<dbReference type="PANTHER" id="PTHR10039">
    <property type="entry name" value="AMELOGENIN"/>
    <property type="match status" value="1"/>
</dbReference>
<comment type="caution">
    <text evidence="2">The sequence shown here is derived from an EMBL/GenBank/DDBJ whole genome shotgun (WGS) entry which is preliminary data.</text>
</comment>
<organism evidence="2 3">
    <name type="scientific">Mycena albidolilacea</name>
    <dbReference type="NCBI Taxonomy" id="1033008"/>
    <lineage>
        <taxon>Eukaryota</taxon>
        <taxon>Fungi</taxon>
        <taxon>Dikarya</taxon>
        <taxon>Basidiomycota</taxon>
        <taxon>Agaricomycotina</taxon>
        <taxon>Agaricomycetes</taxon>
        <taxon>Agaricomycetidae</taxon>
        <taxon>Agaricales</taxon>
        <taxon>Marasmiineae</taxon>
        <taxon>Mycenaceae</taxon>
        <taxon>Mycena</taxon>
    </lineage>
</organism>
<evidence type="ECO:0000313" key="2">
    <source>
        <dbReference type="EMBL" id="KAJ7347279.1"/>
    </source>
</evidence>
<evidence type="ECO:0000313" key="3">
    <source>
        <dbReference type="Proteomes" id="UP001218218"/>
    </source>
</evidence>